<proteinExistence type="inferred from homology"/>
<evidence type="ECO:0000256" key="5">
    <source>
        <dbReference type="ARBA" id="ARBA00038359"/>
    </source>
</evidence>
<feature type="transmembrane region" description="Helical" evidence="7">
    <location>
        <begin position="207"/>
        <end position="227"/>
    </location>
</feature>
<feature type="transmembrane region" description="Helical" evidence="7">
    <location>
        <begin position="91"/>
        <end position="115"/>
    </location>
</feature>
<evidence type="ECO:0000256" key="4">
    <source>
        <dbReference type="ARBA" id="ARBA00023136"/>
    </source>
</evidence>
<evidence type="ECO:0000313" key="9">
    <source>
        <dbReference type="EMBL" id="KAF2756963.1"/>
    </source>
</evidence>
<feature type="transmembrane region" description="Helical" evidence="7">
    <location>
        <begin position="13"/>
        <end position="31"/>
    </location>
</feature>
<evidence type="ECO:0000256" key="3">
    <source>
        <dbReference type="ARBA" id="ARBA00022989"/>
    </source>
</evidence>
<feature type="transmembrane region" description="Helical" evidence="7">
    <location>
        <begin position="51"/>
        <end position="71"/>
    </location>
</feature>
<dbReference type="GO" id="GO:0016020">
    <property type="term" value="C:membrane"/>
    <property type="evidence" value="ECO:0007669"/>
    <property type="project" value="UniProtKB-SubCell"/>
</dbReference>
<sequence length="534" mass="59387">MFDGTGTPAGVEQAAVCALLPLAWLTVIARFCRFWYRGKHIKSRSIGWDDFFMLLTSLLFSIYCAFMVVLIDRGGFRKRPLADTLPRTAIYVVLSEVFYILTTIFLKVSIGLFFLRVLLRPWQRWAFYVALSFATAAGTTYAFLATFQCGLPTKLFQNIIHDKCLPRSVNLGFSYMYSITNIIADLTFVLIPIWMLRNSQMGRRAKISVTFVISLGATSSVASMIRLKFINGSVFGPDFFQNASNLAFWSTIEPGIGIVAGSLATLRPLLRAAISLACHGISNTVSGSRSQSGHNKGYSRYGSEQLRMSTFKQAHAPDGSQPFDDNDKRNSYTANISGGKAALSPPFPPKNAMFSFSSTKQLKRYNNHFNSNDSTASSIHSLRDSKARHHRRYVSLTDSSDRVGSKYSKMMRPGYRSSVAVPKTNLSLRHPRHYPKRYGSSSSARGPSPGNLRRHQQGRHQRYQSDSTAASNTSLDGWTHSMSTVNSDRSIRKVVEVAITREINTEGIGRHRANRSPSGETNAIGSKGVHEYIA</sequence>
<evidence type="ECO:0000313" key="10">
    <source>
        <dbReference type="Proteomes" id="UP000799437"/>
    </source>
</evidence>
<feature type="compositionally biased region" description="Polar residues" evidence="6">
    <location>
        <begin position="368"/>
        <end position="380"/>
    </location>
</feature>
<feature type="compositionally biased region" description="Polar residues" evidence="6">
    <location>
        <begin position="515"/>
        <end position="524"/>
    </location>
</feature>
<dbReference type="InterPro" id="IPR052337">
    <property type="entry name" value="SAT4-like"/>
</dbReference>
<dbReference type="InterPro" id="IPR049326">
    <property type="entry name" value="Rhodopsin_dom_fungi"/>
</dbReference>
<dbReference type="PANTHER" id="PTHR33048:SF96">
    <property type="entry name" value="INTEGRAL MEMBRANE PROTEIN"/>
    <property type="match status" value="1"/>
</dbReference>
<dbReference type="PANTHER" id="PTHR33048">
    <property type="entry name" value="PTH11-LIKE INTEGRAL MEMBRANE PROTEIN (AFU_ORTHOLOGUE AFUA_5G11245)"/>
    <property type="match status" value="1"/>
</dbReference>
<dbReference type="OrthoDB" id="4682787at2759"/>
<feature type="compositionally biased region" description="Polar residues" evidence="6">
    <location>
        <begin position="465"/>
        <end position="483"/>
    </location>
</feature>
<dbReference type="RefSeq" id="XP_033599414.1">
    <property type="nucleotide sequence ID" value="XM_033747123.1"/>
</dbReference>
<keyword evidence="4 7" id="KW-0472">Membrane</keyword>
<feature type="domain" description="Rhodopsin" evidence="8">
    <location>
        <begin position="33"/>
        <end position="271"/>
    </location>
</feature>
<dbReference type="EMBL" id="ML996574">
    <property type="protein sequence ID" value="KAF2756963.1"/>
    <property type="molecule type" value="Genomic_DNA"/>
</dbReference>
<evidence type="ECO:0000256" key="7">
    <source>
        <dbReference type="SAM" id="Phobius"/>
    </source>
</evidence>
<feature type="region of interest" description="Disordered" evidence="6">
    <location>
        <begin position="508"/>
        <end position="534"/>
    </location>
</feature>
<feature type="region of interest" description="Disordered" evidence="6">
    <location>
        <begin position="314"/>
        <end position="346"/>
    </location>
</feature>
<accession>A0A6A6W2Y9</accession>
<keyword evidence="10" id="KW-1185">Reference proteome</keyword>
<feature type="compositionally biased region" description="Basic residues" evidence="6">
    <location>
        <begin position="452"/>
        <end position="462"/>
    </location>
</feature>
<dbReference type="Proteomes" id="UP000799437">
    <property type="component" value="Unassembled WGS sequence"/>
</dbReference>
<comment type="similarity">
    <text evidence="5">Belongs to the SAT4 family.</text>
</comment>
<evidence type="ECO:0000256" key="1">
    <source>
        <dbReference type="ARBA" id="ARBA00004141"/>
    </source>
</evidence>
<feature type="compositionally biased region" description="Low complexity" evidence="6">
    <location>
        <begin position="439"/>
        <end position="450"/>
    </location>
</feature>
<keyword evidence="2 7" id="KW-0812">Transmembrane</keyword>
<evidence type="ECO:0000256" key="6">
    <source>
        <dbReference type="SAM" id="MobiDB-lite"/>
    </source>
</evidence>
<dbReference type="Pfam" id="PF20684">
    <property type="entry name" value="Fung_rhodopsin"/>
    <property type="match status" value="1"/>
</dbReference>
<gene>
    <name evidence="9" type="ORF">EJ05DRAFT_501502</name>
</gene>
<keyword evidence="3 7" id="KW-1133">Transmembrane helix</keyword>
<organism evidence="9 10">
    <name type="scientific">Pseudovirgaria hyperparasitica</name>
    <dbReference type="NCBI Taxonomy" id="470096"/>
    <lineage>
        <taxon>Eukaryota</taxon>
        <taxon>Fungi</taxon>
        <taxon>Dikarya</taxon>
        <taxon>Ascomycota</taxon>
        <taxon>Pezizomycotina</taxon>
        <taxon>Dothideomycetes</taxon>
        <taxon>Dothideomycetes incertae sedis</taxon>
        <taxon>Acrospermales</taxon>
        <taxon>Acrospermaceae</taxon>
        <taxon>Pseudovirgaria</taxon>
    </lineage>
</organism>
<evidence type="ECO:0000259" key="8">
    <source>
        <dbReference type="Pfam" id="PF20684"/>
    </source>
</evidence>
<dbReference type="GeneID" id="54488177"/>
<comment type="subcellular location">
    <subcellularLocation>
        <location evidence="1">Membrane</location>
        <topology evidence="1">Multi-pass membrane protein</topology>
    </subcellularLocation>
</comment>
<feature type="transmembrane region" description="Helical" evidence="7">
    <location>
        <begin position="175"/>
        <end position="195"/>
    </location>
</feature>
<name>A0A6A6W2Y9_9PEZI</name>
<feature type="transmembrane region" description="Helical" evidence="7">
    <location>
        <begin position="127"/>
        <end position="147"/>
    </location>
</feature>
<feature type="region of interest" description="Disordered" evidence="6">
    <location>
        <begin position="368"/>
        <end position="483"/>
    </location>
</feature>
<reference evidence="9" key="1">
    <citation type="journal article" date="2020" name="Stud. Mycol.">
        <title>101 Dothideomycetes genomes: a test case for predicting lifestyles and emergence of pathogens.</title>
        <authorList>
            <person name="Haridas S."/>
            <person name="Albert R."/>
            <person name="Binder M."/>
            <person name="Bloem J."/>
            <person name="Labutti K."/>
            <person name="Salamov A."/>
            <person name="Andreopoulos B."/>
            <person name="Baker S."/>
            <person name="Barry K."/>
            <person name="Bills G."/>
            <person name="Bluhm B."/>
            <person name="Cannon C."/>
            <person name="Castanera R."/>
            <person name="Culley D."/>
            <person name="Daum C."/>
            <person name="Ezra D."/>
            <person name="Gonzalez J."/>
            <person name="Henrissat B."/>
            <person name="Kuo A."/>
            <person name="Liang C."/>
            <person name="Lipzen A."/>
            <person name="Lutzoni F."/>
            <person name="Magnuson J."/>
            <person name="Mondo S."/>
            <person name="Nolan M."/>
            <person name="Ohm R."/>
            <person name="Pangilinan J."/>
            <person name="Park H.-J."/>
            <person name="Ramirez L."/>
            <person name="Alfaro M."/>
            <person name="Sun H."/>
            <person name="Tritt A."/>
            <person name="Yoshinaga Y."/>
            <person name="Zwiers L.-H."/>
            <person name="Turgeon B."/>
            <person name="Goodwin S."/>
            <person name="Spatafora J."/>
            <person name="Crous P."/>
            <person name="Grigoriev I."/>
        </authorList>
    </citation>
    <scope>NUCLEOTIDE SEQUENCE</scope>
    <source>
        <strain evidence="9">CBS 121739</strain>
    </source>
</reference>
<evidence type="ECO:0000256" key="2">
    <source>
        <dbReference type="ARBA" id="ARBA00022692"/>
    </source>
</evidence>
<protein>
    <recommendedName>
        <fullName evidence="8">Rhodopsin domain-containing protein</fullName>
    </recommendedName>
</protein>
<dbReference type="AlphaFoldDB" id="A0A6A6W2Y9"/>